<dbReference type="InterPro" id="IPR001789">
    <property type="entry name" value="Sig_transdc_resp-reg_receiver"/>
</dbReference>
<organism evidence="10 11">
    <name type="scientific">Faecalibacillus faecis</name>
    <dbReference type="NCBI Taxonomy" id="1982628"/>
    <lineage>
        <taxon>Bacteria</taxon>
        <taxon>Bacillati</taxon>
        <taxon>Bacillota</taxon>
        <taxon>Erysipelotrichia</taxon>
        <taxon>Erysipelotrichales</taxon>
        <taxon>Coprobacillaceae</taxon>
        <taxon>Faecalibacillus</taxon>
    </lineage>
</organism>
<evidence type="ECO:0000256" key="7">
    <source>
        <dbReference type="PROSITE-ProRule" id="PRU01091"/>
    </source>
</evidence>
<dbReference type="GO" id="GO:0005829">
    <property type="term" value="C:cytosol"/>
    <property type="evidence" value="ECO:0007669"/>
    <property type="project" value="TreeGrafter"/>
</dbReference>
<keyword evidence="5" id="KW-0804">Transcription</keyword>
<feature type="DNA-binding region" description="OmpR/PhoB-type" evidence="7">
    <location>
        <begin position="123"/>
        <end position="219"/>
    </location>
</feature>
<dbReference type="GO" id="GO:0000976">
    <property type="term" value="F:transcription cis-regulatory region binding"/>
    <property type="evidence" value="ECO:0007669"/>
    <property type="project" value="TreeGrafter"/>
</dbReference>
<keyword evidence="4 7" id="KW-0238">DNA-binding</keyword>
<evidence type="ECO:0000256" key="3">
    <source>
        <dbReference type="ARBA" id="ARBA00023015"/>
    </source>
</evidence>
<evidence type="ECO:0000259" key="9">
    <source>
        <dbReference type="PROSITE" id="PS51755"/>
    </source>
</evidence>
<dbReference type="PROSITE" id="PS51755">
    <property type="entry name" value="OMPR_PHOB"/>
    <property type="match status" value="1"/>
</dbReference>
<keyword evidence="3" id="KW-0805">Transcription regulation</keyword>
<dbReference type="CDD" id="cd00383">
    <property type="entry name" value="trans_reg_C"/>
    <property type="match status" value="1"/>
</dbReference>
<dbReference type="PANTHER" id="PTHR48111">
    <property type="entry name" value="REGULATOR OF RPOS"/>
    <property type="match status" value="1"/>
</dbReference>
<dbReference type="InterPro" id="IPR039420">
    <property type="entry name" value="WalR-like"/>
</dbReference>
<sequence length="222" mass="26039">MYKALMIEDHKEVRDFVKEYFNHKEIEVVEAQNGYEGLSLLDDTIDIILLDIMMPGIDGYEVCKQIRSQYNTLIVFISALSEDENQLKAYEYGADDYITKPFKPSLLYAKCLALLKRNKKIETNQLQSGKVILDLDKHVLVIEENDIALTDKEFKLLRYLMENQGIVLSREKILDALWGYDYYGDGRAVDTYIKRLRKRLENYSYYIQTVVKIGYIWKGEES</sequence>
<keyword evidence="11" id="KW-1185">Reference proteome</keyword>
<dbReference type="CDD" id="cd17574">
    <property type="entry name" value="REC_OmpR"/>
    <property type="match status" value="1"/>
</dbReference>
<dbReference type="SUPFAM" id="SSF52172">
    <property type="entry name" value="CheY-like"/>
    <property type="match status" value="1"/>
</dbReference>
<dbReference type="EMBL" id="PYLP01000004">
    <property type="protein sequence ID" value="PST41095.1"/>
    <property type="molecule type" value="Genomic_DNA"/>
</dbReference>
<feature type="domain" description="Response regulatory" evidence="8">
    <location>
        <begin position="3"/>
        <end position="115"/>
    </location>
</feature>
<dbReference type="SMART" id="SM00448">
    <property type="entry name" value="REC"/>
    <property type="match status" value="1"/>
</dbReference>
<dbReference type="Gene3D" id="3.40.50.2300">
    <property type="match status" value="1"/>
</dbReference>
<dbReference type="AlphaFoldDB" id="A0A2T3G0L8"/>
<dbReference type="GO" id="GO:0006355">
    <property type="term" value="P:regulation of DNA-templated transcription"/>
    <property type="evidence" value="ECO:0007669"/>
    <property type="project" value="InterPro"/>
</dbReference>
<evidence type="ECO:0000256" key="6">
    <source>
        <dbReference type="PROSITE-ProRule" id="PRU00169"/>
    </source>
</evidence>
<comment type="caution">
    <text evidence="10">The sequence shown here is derived from an EMBL/GenBank/DDBJ whole genome shotgun (WGS) entry which is preliminary data.</text>
</comment>
<dbReference type="InterPro" id="IPR011006">
    <property type="entry name" value="CheY-like_superfamily"/>
</dbReference>
<dbReference type="Proteomes" id="UP000241201">
    <property type="component" value="Unassembled WGS sequence"/>
</dbReference>
<feature type="modified residue" description="4-aspartylphosphate" evidence="6">
    <location>
        <position position="51"/>
    </location>
</feature>
<keyword evidence="1 6" id="KW-0597">Phosphoprotein</keyword>
<evidence type="ECO:0000313" key="11">
    <source>
        <dbReference type="Proteomes" id="UP000241201"/>
    </source>
</evidence>
<dbReference type="InterPro" id="IPR036388">
    <property type="entry name" value="WH-like_DNA-bd_sf"/>
</dbReference>
<dbReference type="InterPro" id="IPR001867">
    <property type="entry name" value="OmpR/PhoB-type_DNA-bd"/>
</dbReference>
<protein>
    <submittedName>
        <fullName evidence="10">DNA-binding response regulator</fullName>
    </submittedName>
</protein>
<evidence type="ECO:0000259" key="8">
    <source>
        <dbReference type="PROSITE" id="PS50110"/>
    </source>
</evidence>
<proteinExistence type="predicted"/>
<dbReference type="Pfam" id="PF00486">
    <property type="entry name" value="Trans_reg_C"/>
    <property type="match status" value="1"/>
</dbReference>
<reference evidence="11" key="1">
    <citation type="submission" date="2018-03" db="EMBL/GenBank/DDBJ databases">
        <title>Lachnoclostridium SNUG30370 gen.nov., sp.nov., isolated from human faeces.</title>
        <authorList>
            <person name="Seo B."/>
            <person name="Jeon K."/>
            <person name="Ko G."/>
        </authorList>
    </citation>
    <scope>NUCLEOTIDE SEQUENCE [LARGE SCALE GENOMIC DNA]</scope>
    <source>
        <strain evidence="11">SNUG30370</strain>
    </source>
</reference>
<feature type="domain" description="OmpR/PhoB-type" evidence="9">
    <location>
        <begin position="123"/>
        <end position="219"/>
    </location>
</feature>
<accession>A0A2T3G0L8</accession>
<dbReference type="SMART" id="SM00862">
    <property type="entry name" value="Trans_reg_C"/>
    <property type="match status" value="1"/>
</dbReference>
<dbReference type="PROSITE" id="PS50110">
    <property type="entry name" value="RESPONSE_REGULATORY"/>
    <property type="match status" value="1"/>
</dbReference>
<dbReference type="RefSeq" id="WP_106987705.1">
    <property type="nucleotide sequence ID" value="NZ_PYLP01000004.1"/>
</dbReference>
<evidence type="ECO:0000256" key="1">
    <source>
        <dbReference type="ARBA" id="ARBA00022553"/>
    </source>
</evidence>
<dbReference type="Pfam" id="PF00072">
    <property type="entry name" value="Response_reg"/>
    <property type="match status" value="1"/>
</dbReference>
<evidence type="ECO:0000256" key="5">
    <source>
        <dbReference type="ARBA" id="ARBA00023163"/>
    </source>
</evidence>
<dbReference type="GO" id="GO:0000156">
    <property type="term" value="F:phosphorelay response regulator activity"/>
    <property type="evidence" value="ECO:0007669"/>
    <property type="project" value="TreeGrafter"/>
</dbReference>
<keyword evidence="2" id="KW-0902">Two-component regulatory system</keyword>
<dbReference type="PANTHER" id="PTHR48111:SF1">
    <property type="entry name" value="TWO-COMPONENT RESPONSE REGULATOR ORR33"/>
    <property type="match status" value="1"/>
</dbReference>
<evidence type="ECO:0000313" key="10">
    <source>
        <dbReference type="EMBL" id="PST41095.1"/>
    </source>
</evidence>
<gene>
    <name evidence="10" type="ORF">C7U55_05485</name>
</gene>
<name>A0A2T3G0L8_9FIRM</name>
<dbReference type="GO" id="GO:0032993">
    <property type="term" value="C:protein-DNA complex"/>
    <property type="evidence" value="ECO:0007669"/>
    <property type="project" value="TreeGrafter"/>
</dbReference>
<dbReference type="GeneID" id="77470545"/>
<dbReference type="Gene3D" id="1.10.10.10">
    <property type="entry name" value="Winged helix-like DNA-binding domain superfamily/Winged helix DNA-binding domain"/>
    <property type="match status" value="1"/>
</dbReference>
<evidence type="ECO:0000256" key="4">
    <source>
        <dbReference type="ARBA" id="ARBA00023125"/>
    </source>
</evidence>
<evidence type="ECO:0000256" key="2">
    <source>
        <dbReference type="ARBA" id="ARBA00023012"/>
    </source>
</evidence>